<dbReference type="Proteomes" id="UP000095765">
    <property type="component" value="Unassembled WGS sequence"/>
</dbReference>
<dbReference type="SUPFAM" id="SSF46785">
    <property type="entry name" value="Winged helix' DNA-binding domain"/>
    <property type="match status" value="1"/>
</dbReference>
<evidence type="ECO:0000313" key="2">
    <source>
        <dbReference type="Proteomes" id="UP000095765"/>
    </source>
</evidence>
<reference evidence="1 2" key="1">
    <citation type="submission" date="2015-09" db="EMBL/GenBank/DDBJ databases">
        <authorList>
            <consortium name="Pathogen Informatics"/>
        </authorList>
    </citation>
    <scope>NUCLEOTIDE SEQUENCE [LARGE SCALE GENOMIC DNA]</scope>
    <source>
        <strain evidence="1 2">2789STDY5834939</strain>
    </source>
</reference>
<protein>
    <recommendedName>
        <fullName evidence="3">DeoR family transcriptional regulator</fullName>
    </recommendedName>
</protein>
<name>A0A174RU12_9FIRM</name>
<dbReference type="OrthoDB" id="9790560at2"/>
<dbReference type="InterPro" id="IPR036390">
    <property type="entry name" value="WH_DNA-bd_sf"/>
</dbReference>
<dbReference type="RefSeq" id="WP_006859272.1">
    <property type="nucleotide sequence ID" value="NZ_CZBE01000014.1"/>
</dbReference>
<organism evidence="1 2">
    <name type="scientific">Anaerotruncus colihominis</name>
    <dbReference type="NCBI Taxonomy" id="169435"/>
    <lineage>
        <taxon>Bacteria</taxon>
        <taxon>Bacillati</taxon>
        <taxon>Bacillota</taxon>
        <taxon>Clostridia</taxon>
        <taxon>Eubacteriales</taxon>
        <taxon>Oscillospiraceae</taxon>
        <taxon>Anaerotruncus</taxon>
    </lineage>
</organism>
<evidence type="ECO:0008006" key="3">
    <source>
        <dbReference type="Google" id="ProtNLM"/>
    </source>
</evidence>
<dbReference type="GeneID" id="69514570"/>
<accession>A0A174RU12</accession>
<dbReference type="AlphaFoldDB" id="A0A174RU12"/>
<gene>
    <name evidence="1" type="ORF">ERS852551_02210</name>
</gene>
<proteinExistence type="predicted"/>
<sequence>MEFEFMSADTVLPPCMPLPAAMLRLPISSTAKVMYARLLNTTLTAGIEDSNGILFVRFPIMELAAALSRSPVTVKRSLKELEDIGLILRVRRGVGEPNRIYTLLPKGGLP</sequence>
<evidence type="ECO:0000313" key="1">
    <source>
        <dbReference type="EMBL" id="CUP86430.1"/>
    </source>
</evidence>
<dbReference type="EMBL" id="CZBE01000014">
    <property type="protein sequence ID" value="CUP86430.1"/>
    <property type="molecule type" value="Genomic_DNA"/>
</dbReference>